<feature type="transmembrane region" description="Helical" evidence="1">
    <location>
        <begin position="101"/>
        <end position="123"/>
    </location>
</feature>
<proteinExistence type="predicted"/>
<feature type="transmembrane region" description="Helical" evidence="1">
    <location>
        <begin position="135"/>
        <end position="159"/>
    </location>
</feature>
<organism evidence="2">
    <name type="scientific">viral metagenome</name>
    <dbReference type="NCBI Taxonomy" id="1070528"/>
    <lineage>
        <taxon>unclassified sequences</taxon>
        <taxon>metagenomes</taxon>
        <taxon>organismal metagenomes</taxon>
    </lineage>
</organism>
<evidence type="ECO:0000313" key="2">
    <source>
        <dbReference type="EMBL" id="QHU17949.1"/>
    </source>
</evidence>
<feature type="transmembrane region" description="Helical" evidence="1">
    <location>
        <begin position="69"/>
        <end position="89"/>
    </location>
</feature>
<keyword evidence="1" id="KW-1133">Transmembrane helix</keyword>
<accession>A0A6C0KK10</accession>
<sequence length="208" mass="24047">MSSQKKNSINTLQQLFSQIHKTKFISESTLTSRVLFCFIFISIFAKLFFSHINLNDGSNGPATINIMSYFVIMISLISLVFLNTITQLYKKEGDLQMSNTISVDLVIVVIYFLWLISINMKYYNNINLKKVPPGFFLYSNLTHGVIGFQLLIYMANFIMTNDREFSLTRGVSDLRSRVSFINYLLIFLNFILILIQQIILENFTVDIV</sequence>
<keyword evidence="1" id="KW-0472">Membrane</keyword>
<dbReference type="EMBL" id="MN740920">
    <property type="protein sequence ID" value="QHU17949.1"/>
    <property type="molecule type" value="Genomic_DNA"/>
</dbReference>
<dbReference type="AlphaFoldDB" id="A0A6C0KK10"/>
<name>A0A6C0KK10_9ZZZZ</name>
<keyword evidence="1" id="KW-0812">Transmembrane</keyword>
<feature type="transmembrane region" description="Helical" evidence="1">
    <location>
        <begin position="180"/>
        <end position="199"/>
    </location>
</feature>
<feature type="transmembrane region" description="Helical" evidence="1">
    <location>
        <begin position="30"/>
        <end position="49"/>
    </location>
</feature>
<reference evidence="2" key="1">
    <citation type="journal article" date="2020" name="Nature">
        <title>Giant virus diversity and host interactions through global metagenomics.</title>
        <authorList>
            <person name="Schulz F."/>
            <person name="Roux S."/>
            <person name="Paez-Espino D."/>
            <person name="Jungbluth S."/>
            <person name="Walsh D.A."/>
            <person name="Denef V.J."/>
            <person name="McMahon K.D."/>
            <person name="Konstantinidis K.T."/>
            <person name="Eloe-Fadrosh E.A."/>
            <person name="Kyrpides N.C."/>
            <person name="Woyke T."/>
        </authorList>
    </citation>
    <scope>NUCLEOTIDE SEQUENCE</scope>
    <source>
        <strain evidence="2">GVMAG-S-3300012919-55</strain>
    </source>
</reference>
<evidence type="ECO:0000256" key="1">
    <source>
        <dbReference type="SAM" id="Phobius"/>
    </source>
</evidence>
<protein>
    <submittedName>
        <fullName evidence="2">Uncharacterized protein</fullName>
    </submittedName>
</protein>